<keyword evidence="5" id="KW-0966">Cell projection</keyword>
<dbReference type="PROSITE" id="PS51381">
    <property type="entry name" value="C2_B9"/>
    <property type="match status" value="1"/>
</dbReference>
<reference evidence="9 10" key="1">
    <citation type="submission" date="2019-07" db="EMBL/GenBank/DDBJ databases">
        <title>Draft genome assembly of a fouling barnacle, Amphibalanus amphitrite (Darwin, 1854): The first reference genome for Thecostraca.</title>
        <authorList>
            <person name="Kim W."/>
        </authorList>
    </citation>
    <scope>NUCLEOTIDE SEQUENCE [LARGE SCALE GENOMIC DNA]</scope>
    <source>
        <strain evidence="9">SNU_AA5</strain>
        <tissue evidence="9">Soma without cirri and trophi</tissue>
    </source>
</reference>
<comment type="similarity">
    <text evidence="6">Belongs to the B9D family.</text>
</comment>
<evidence type="ECO:0000256" key="6">
    <source>
        <dbReference type="ARBA" id="ARBA00038411"/>
    </source>
</evidence>
<keyword evidence="10" id="KW-1185">Reference proteome</keyword>
<evidence type="ECO:0000256" key="7">
    <source>
        <dbReference type="ARBA" id="ARBA00039274"/>
    </source>
</evidence>
<protein>
    <recommendedName>
        <fullName evidence="7">B9 domain-containing protein 1</fullName>
    </recommendedName>
</protein>
<dbReference type="Proteomes" id="UP000440578">
    <property type="component" value="Unassembled WGS sequence"/>
</dbReference>
<keyword evidence="4" id="KW-0206">Cytoskeleton</keyword>
<comment type="subcellular location">
    <subcellularLocation>
        <location evidence="1">Cytoplasm</location>
        <location evidence="1">Cytoskeleton</location>
        <location evidence="1">Cilium basal body</location>
    </subcellularLocation>
</comment>
<feature type="compositionally biased region" description="Low complexity" evidence="8">
    <location>
        <begin position="196"/>
        <end position="208"/>
    </location>
</feature>
<feature type="region of interest" description="Disordered" evidence="8">
    <location>
        <begin position="195"/>
        <end position="217"/>
    </location>
</feature>
<name>A0A6A4VR96_AMPAM</name>
<keyword evidence="3" id="KW-0970">Cilium biogenesis/degradation</keyword>
<sequence length="217" mass="22976">MAAAAAAAGGVPSQQCFLLSVTGQVESARLAGADQLYCRYQLHGGPDWDIVTGLEEGISQVSRPSQDARQLLVWNLPVEVSYKATNPYGWPQLIVSCYGPDLFGNDVIRGYGVSHLPTAAGAHRVTLPLFVPESTSQLQKLVSWFTGRRPELADASSLATGDGRDVMRVRSQGYVTCSFQVVTKDLQRLGYDNGRRAPAGAAGGDLQPAGGGDGRPG</sequence>
<organism evidence="9 10">
    <name type="scientific">Amphibalanus amphitrite</name>
    <name type="common">Striped barnacle</name>
    <name type="synonym">Balanus amphitrite</name>
    <dbReference type="NCBI Taxonomy" id="1232801"/>
    <lineage>
        <taxon>Eukaryota</taxon>
        <taxon>Metazoa</taxon>
        <taxon>Ecdysozoa</taxon>
        <taxon>Arthropoda</taxon>
        <taxon>Crustacea</taxon>
        <taxon>Multicrustacea</taxon>
        <taxon>Cirripedia</taxon>
        <taxon>Thoracica</taxon>
        <taxon>Thoracicalcarea</taxon>
        <taxon>Balanomorpha</taxon>
        <taxon>Balanoidea</taxon>
        <taxon>Balanidae</taxon>
        <taxon>Amphibalaninae</taxon>
        <taxon>Amphibalanus</taxon>
    </lineage>
</organism>
<gene>
    <name evidence="9" type="primary">B9d1_1</name>
    <name evidence="9" type="ORF">FJT64_006995</name>
</gene>
<evidence type="ECO:0000256" key="2">
    <source>
        <dbReference type="ARBA" id="ARBA00022490"/>
    </source>
</evidence>
<dbReference type="PANTHER" id="PTHR12968">
    <property type="entry name" value="B9 DOMAIN-CONTAINING"/>
    <property type="match status" value="1"/>
</dbReference>
<dbReference type="PANTHER" id="PTHR12968:SF1">
    <property type="entry name" value="B9 DOMAIN-CONTAINING PROTEIN 1"/>
    <property type="match status" value="1"/>
</dbReference>
<comment type="caution">
    <text evidence="9">The sequence shown here is derived from an EMBL/GenBank/DDBJ whole genome shotgun (WGS) entry which is preliminary data.</text>
</comment>
<evidence type="ECO:0000256" key="5">
    <source>
        <dbReference type="ARBA" id="ARBA00023273"/>
    </source>
</evidence>
<evidence type="ECO:0000256" key="4">
    <source>
        <dbReference type="ARBA" id="ARBA00023212"/>
    </source>
</evidence>
<dbReference type="InterPro" id="IPR010796">
    <property type="entry name" value="C2_B9-type_dom"/>
</dbReference>
<dbReference type="GO" id="GO:0036038">
    <property type="term" value="C:MKS complex"/>
    <property type="evidence" value="ECO:0007669"/>
    <property type="project" value="TreeGrafter"/>
</dbReference>
<evidence type="ECO:0000313" key="9">
    <source>
        <dbReference type="EMBL" id="KAF0295439.1"/>
    </source>
</evidence>
<dbReference type="OrthoDB" id="431939at2759"/>
<keyword evidence="2" id="KW-0963">Cytoplasm</keyword>
<dbReference type="Pfam" id="PF07162">
    <property type="entry name" value="B9-C2"/>
    <property type="match status" value="1"/>
</dbReference>
<dbReference type="EMBL" id="VIIS01001616">
    <property type="protein sequence ID" value="KAF0295439.1"/>
    <property type="molecule type" value="Genomic_DNA"/>
</dbReference>
<evidence type="ECO:0000313" key="10">
    <source>
        <dbReference type="Proteomes" id="UP000440578"/>
    </source>
</evidence>
<accession>A0A6A4VR96</accession>
<evidence type="ECO:0000256" key="8">
    <source>
        <dbReference type="SAM" id="MobiDB-lite"/>
    </source>
</evidence>
<evidence type="ECO:0000256" key="1">
    <source>
        <dbReference type="ARBA" id="ARBA00004120"/>
    </source>
</evidence>
<proteinExistence type="inferred from homology"/>
<dbReference type="GO" id="GO:0060271">
    <property type="term" value="P:cilium assembly"/>
    <property type="evidence" value="ECO:0007669"/>
    <property type="project" value="TreeGrafter"/>
</dbReference>
<evidence type="ECO:0000256" key="3">
    <source>
        <dbReference type="ARBA" id="ARBA00022794"/>
    </source>
</evidence>
<dbReference type="AlphaFoldDB" id="A0A6A4VR96"/>